<dbReference type="EC" id="3.6.3.-" evidence="10"/>
<gene>
    <name evidence="10" type="ORF">HNR32_000151</name>
</gene>
<dbReference type="AlphaFoldDB" id="A0A840UBG2"/>
<keyword evidence="8" id="KW-0472">Membrane</keyword>
<dbReference type="EMBL" id="JACHFH010000001">
    <property type="protein sequence ID" value="MBB5335051.1"/>
    <property type="molecule type" value="Genomic_DNA"/>
</dbReference>
<evidence type="ECO:0000256" key="3">
    <source>
        <dbReference type="ARBA" id="ARBA00022448"/>
    </source>
</evidence>
<evidence type="ECO:0000256" key="7">
    <source>
        <dbReference type="ARBA" id="ARBA00022967"/>
    </source>
</evidence>
<evidence type="ECO:0000259" key="9">
    <source>
        <dbReference type="PROSITE" id="PS50893"/>
    </source>
</evidence>
<comment type="subcellular location">
    <subcellularLocation>
        <location evidence="1">Cell membrane</location>
        <topology evidence="1">Peripheral membrane protein</topology>
    </subcellularLocation>
</comment>
<protein>
    <submittedName>
        <fullName evidence="10">Energy-coupling factor transport system ATP-binding protein</fullName>
        <ecNumber evidence="10">3.6.3.-</ecNumber>
    </submittedName>
</protein>
<dbReference type="GO" id="GO:0043190">
    <property type="term" value="C:ATP-binding cassette (ABC) transporter complex"/>
    <property type="evidence" value="ECO:0007669"/>
    <property type="project" value="TreeGrafter"/>
</dbReference>
<dbReference type="InterPro" id="IPR017871">
    <property type="entry name" value="ABC_transporter-like_CS"/>
</dbReference>
<accession>A0A840UBG2</accession>
<evidence type="ECO:0000256" key="2">
    <source>
        <dbReference type="ARBA" id="ARBA00005417"/>
    </source>
</evidence>
<dbReference type="GO" id="GO:0016887">
    <property type="term" value="F:ATP hydrolysis activity"/>
    <property type="evidence" value="ECO:0007669"/>
    <property type="project" value="InterPro"/>
</dbReference>
<keyword evidence="6 10" id="KW-0067">ATP-binding</keyword>
<dbReference type="SUPFAM" id="SSF52540">
    <property type="entry name" value="P-loop containing nucleoside triphosphate hydrolases"/>
    <property type="match status" value="1"/>
</dbReference>
<dbReference type="PROSITE" id="PS00211">
    <property type="entry name" value="ABC_TRANSPORTER_1"/>
    <property type="match status" value="1"/>
</dbReference>
<comment type="caution">
    <text evidence="10">The sequence shown here is derived from an EMBL/GenBank/DDBJ whole genome shotgun (WGS) entry which is preliminary data.</text>
</comment>
<feature type="domain" description="ABC transporter" evidence="9">
    <location>
        <begin position="2"/>
        <end position="235"/>
    </location>
</feature>
<organism evidence="10 11">
    <name type="scientific">Pectinatus brassicae</name>
    <dbReference type="NCBI Taxonomy" id="862415"/>
    <lineage>
        <taxon>Bacteria</taxon>
        <taxon>Bacillati</taxon>
        <taxon>Bacillota</taxon>
        <taxon>Negativicutes</taxon>
        <taxon>Selenomonadales</taxon>
        <taxon>Selenomonadaceae</taxon>
        <taxon>Pectinatus</taxon>
    </lineage>
</organism>
<dbReference type="InterPro" id="IPR015856">
    <property type="entry name" value="ABC_transpr_CbiO/EcfA_su"/>
</dbReference>
<keyword evidence="3" id="KW-0813">Transport</keyword>
<dbReference type="InterPro" id="IPR003593">
    <property type="entry name" value="AAA+_ATPase"/>
</dbReference>
<dbReference type="CDD" id="cd03225">
    <property type="entry name" value="ABC_cobalt_CbiO_domain1"/>
    <property type="match status" value="1"/>
</dbReference>
<dbReference type="InterPro" id="IPR027417">
    <property type="entry name" value="P-loop_NTPase"/>
</dbReference>
<keyword evidence="4" id="KW-1003">Cell membrane</keyword>
<proteinExistence type="inferred from homology"/>
<evidence type="ECO:0000256" key="8">
    <source>
        <dbReference type="ARBA" id="ARBA00023136"/>
    </source>
</evidence>
<dbReference type="FunFam" id="3.40.50.300:FF:000224">
    <property type="entry name" value="Energy-coupling factor transporter ATP-binding protein EcfA"/>
    <property type="match status" value="1"/>
</dbReference>
<dbReference type="InterPro" id="IPR003439">
    <property type="entry name" value="ABC_transporter-like_ATP-bd"/>
</dbReference>
<name>A0A840UBG2_9FIRM</name>
<comment type="similarity">
    <text evidence="2">Belongs to the ABC transporter superfamily.</text>
</comment>
<keyword evidence="5" id="KW-0547">Nucleotide-binding</keyword>
<evidence type="ECO:0000313" key="11">
    <source>
        <dbReference type="Proteomes" id="UP000559117"/>
    </source>
</evidence>
<dbReference type="RefSeq" id="WP_183858871.1">
    <property type="nucleotide sequence ID" value="NZ_JACHFH010000001.1"/>
</dbReference>
<dbReference type="Gene3D" id="3.40.50.300">
    <property type="entry name" value="P-loop containing nucleotide triphosphate hydrolases"/>
    <property type="match status" value="1"/>
</dbReference>
<reference evidence="10 11" key="1">
    <citation type="submission" date="2020-08" db="EMBL/GenBank/DDBJ databases">
        <title>Genomic Encyclopedia of Type Strains, Phase IV (KMG-IV): sequencing the most valuable type-strain genomes for metagenomic binning, comparative biology and taxonomic classification.</title>
        <authorList>
            <person name="Goeker M."/>
        </authorList>
    </citation>
    <scope>NUCLEOTIDE SEQUENCE [LARGE SCALE GENOMIC DNA]</scope>
    <source>
        <strain evidence="10 11">DSM 24661</strain>
    </source>
</reference>
<keyword evidence="11" id="KW-1185">Reference proteome</keyword>
<dbReference type="GO" id="GO:0005524">
    <property type="term" value="F:ATP binding"/>
    <property type="evidence" value="ECO:0007669"/>
    <property type="project" value="UniProtKB-KW"/>
</dbReference>
<dbReference type="InterPro" id="IPR050095">
    <property type="entry name" value="ECF_ABC_transporter_ATP-bd"/>
</dbReference>
<keyword evidence="7" id="KW-1278">Translocase</keyword>
<evidence type="ECO:0000256" key="4">
    <source>
        <dbReference type="ARBA" id="ARBA00022475"/>
    </source>
</evidence>
<dbReference type="GO" id="GO:0042626">
    <property type="term" value="F:ATPase-coupled transmembrane transporter activity"/>
    <property type="evidence" value="ECO:0007669"/>
    <property type="project" value="TreeGrafter"/>
</dbReference>
<dbReference type="PROSITE" id="PS50893">
    <property type="entry name" value="ABC_TRANSPORTER_2"/>
    <property type="match status" value="1"/>
</dbReference>
<evidence type="ECO:0000313" key="10">
    <source>
        <dbReference type="EMBL" id="MBB5335051.1"/>
    </source>
</evidence>
<dbReference type="Proteomes" id="UP000559117">
    <property type="component" value="Unassembled WGS sequence"/>
</dbReference>
<sequence>MLKLENVSFAYAINNKIFDDINIEIDTQEIVAIAGRNGTGKTTLTRLIMGLLHPQAGRIKLDEMVISDKPPYIIAKNIGYVFQNPDHQLFASTVYEEAAYAPKQLGMTEEERDKYVKQALINTGLWDKKDFMPQTLSLGDKQRLSIASALAANPRILILDEPTSGQDCRERTVLLRLMRKLNNNGLGIILVTHDMDILAEHAHKVVVIADKQIAYAGTPRELFSDEKKTIELGLELPETVRISKEMEIELSLTPQELYEKITAGRKKNA</sequence>
<dbReference type="PANTHER" id="PTHR43553">
    <property type="entry name" value="HEAVY METAL TRANSPORTER"/>
    <property type="match status" value="1"/>
</dbReference>
<evidence type="ECO:0000256" key="5">
    <source>
        <dbReference type="ARBA" id="ARBA00022741"/>
    </source>
</evidence>
<dbReference type="Pfam" id="PF00005">
    <property type="entry name" value="ABC_tran"/>
    <property type="match status" value="1"/>
</dbReference>
<dbReference type="SMART" id="SM00382">
    <property type="entry name" value="AAA"/>
    <property type="match status" value="1"/>
</dbReference>
<evidence type="ECO:0000256" key="1">
    <source>
        <dbReference type="ARBA" id="ARBA00004202"/>
    </source>
</evidence>
<evidence type="ECO:0000256" key="6">
    <source>
        <dbReference type="ARBA" id="ARBA00022840"/>
    </source>
</evidence>
<keyword evidence="10" id="KW-0378">Hydrolase</keyword>